<evidence type="ECO:0000256" key="5">
    <source>
        <dbReference type="ARBA" id="ARBA00043266"/>
    </source>
</evidence>
<keyword evidence="5" id="KW-1279">T cell receptor</keyword>
<dbReference type="GeneTree" id="ENSGT01150000288483"/>
<dbReference type="PANTHER" id="PTHR19367">
    <property type="entry name" value="T-CELL RECEPTOR ALPHA CHAIN V REGION"/>
    <property type="match status" value="1"/>
</dbReference>
<dbReference type="InterPro" id="IPR036179">
    <property type="entry name" value="Ig-like_dom_sf"/>
</dbReference>
<dbReference type="AlphaFoldDB" id="A0A667WQR7"/>
<reference evidence="7" key="1">
    <citation type="submission" date="2019-06" db="EMBL/GenBank/DDBJ databases">
        <authorList>
            <consortium name="Wellcome Sanger Institute Data Sharing"/>
        </authorList>
    </citation>
    <scope>NUCLEOTIDE SEQUENCE [LARGE SCALE GENOMIC DNA]</scope>
</reference>
<reference evidence="7" key="2">
    <citation type="submission" date="2025-08" db="UniProtKB">
        <authorList>
            <consortium name="Ensembl"/>
        </authorList>
    </citation>
    <scope>IDENTIFICATION</scope>
</reference>
<feature type="domain" description="Ig-like" evidence="6">
    <location>
        <begin position="39"/>
        <end position="129"/>
    </location>
</feature>
<dbReference type="InParanoid" id="A0A667WQR7"/>
<evidence type="ECO:0000256" key="4">
    <source>
        <dbReference type="ARBA" id="ARBA00023319"/>
    </source>
</evidence>
<evidence type="ECO:0000256" key="2">
    <source>
        <dbReference type="ARBA" id="ARBA00023130"/>
    </source>
</evidence>
<dbReference type="InterPro" id="IPR013106">
    <property type="entry name" value="Ig_V-set"/>
</dbReference>
<keyword evidence="4" id="KW-0393">Immunoglobulin domain</keyword>
<dbReference type="GO" id="GO:0042101">
    <property type="term" value="C:T cell receptor complex"/>
    <property type="evidence" value="ECO:0007669"/>
    <property type="project" value="UniProtKB-KW"/>
</dbReference>
<dbReference type="Gene3D" id="2.60.40.10">
    <property type="entry name" value="Immunoglobulins"/>
    <property type="match status" value="1"/>
</dbReference>
<dbReference type="SUPFAM" id="SSF48726">
    <property type="entry name" value="Immunoglobulin"/>
    <property type="match status" value="1"/>
</dbReference>
<evidence type="ECO:0000256" key="1">
    <source>
        <dbReference type="ARBA" id="ARBA00022729"/>
    </source>
</evidence>
<proteinExistence type="predicted"/>
<evidence type="ECO:0000256" key="3">
    <source>
        <dbReference type="ARBA" id="ARBA00023170"/>
    </source>
</evidence>
<dbReference type="InterPro" id="IPR051287">
    <property type="entry name" value="TCR_variable_region"/>
</dbReference>
<dbReference type="Pfam" id="PF07686">
    <property type="entry name" value="V-set"/>
    <property type="match status" value="1"/>
</dbReference>
<keyword evidence="2" id="KW-1064">Adaptive immunity</keyword>
<sequence length="162" mass="18441">MITGLKSQHRSSNQTQGFLLNCLKTSVVWIWRSPLLGTERQSVTLTCTYQTSYRQIYLHWYRHQSEQAPQFILLKGAKGNTYEHIPNNRYGSRTSDSSTELTITGLTLADTALYYCALDTQKSTREALGIDVFNGNTRPGCSGKFVKKFNKHSDPMSLSWFC</sequence>
<dbReference type="PANTHER" id="PTHR19367:SF18">
    <property type="entry name" value="T CELL RECEPTOR ALPHA VARIABLE 16"/>
    <property type="match status" value="1"/>
</dbReference>
<evidence type="ECO:0000313" key="7">
    <source>
        <dbReference type="Ensembl" id="ENSMMDP00005002834.1"/>
    </source>
</evidence>
<keyword evidence="8" id="KW-1185">Reference proteome</keyword>
<dbReference type="GO" id="GO:0002250">
    <property type="term" value="P:adaptive immune response"/>
    <property type="evidence" value="ECO:0007669"/>
    <property type="project" value="UniProtKB-KW"/>
</dbReference>
<dbReference type="CDD" id="cd00099">
    <property type="entry name" value="IgV"/>
    <property type="match status" value="1"/>
</dbReference>
<dbReference type="PROSITE" id="PS50835">
    <property type="entry name" value="IG_LIKE"/>
    <property type="match status" value="1"/>
</dbReference>
<evidence type="ECO:0000259" key="6">
    <source>
        <dbReference type="PROSITE" id="PS50835"/>
    </source>
</evidence>
<evidence type="ECO:0000313" key="8">
    <source>
        <dbReference type="Proteomes" id="UP000472263"/>
    </source>
</evidence>
<dbReference type="InterPro" id="IPR007110">
    <property type="entry name" value="Ig-like_dom"/>
</dbReference>
<protein>
    <recommendedName>
        <fullName evidence="6">Ig-like domain-containing protein</fullName>
    </recommendedName>
</protein>
<dbReference type="InterPro" id="IPR013783">
    <property type="entry name" value="Ig-like_fold"/>
</dbReference>
<dbReference type="Ensembl" id="ENSMMDT00005002889.1">
    <property type="protein sequence ID" value="ENSMMDP00005002834.1"/>
    <property type="gene ID" value="ENSMMDG00005001583.1"/>
</dbReference>
<dbReference type="SMART" id="SM00409">
    <property type="entry name" value="IG"/>
    <property type="match status" value="1"/>
</dbReference>
<keyword evidence="1" id="KW-0732">Signal</keyword>
<name>A0A667WQR7_9TELE</name>
<dbReference type="SMART" id="SM00406">
    <property type="entry name" value="IGv"/>
    <property type="match status" value="1"/>
</dbReference>
<accession>A0A667WQR7</accession>
<dbReference type="InterPro" id="IPR003599">
    <property type="entry name" value="Ig_sub"/>
</dbReference>
<reference evidence="7" key="3">
    <citation type="submission" date="2025-09" db="UniProtKB">
        <authorList>
            <consortium name="Ensembl"/>
        </authorList>
    </citation>
    <scope>IDENTIFICATION</scope>
</reference>
<organism evidence="7 8">
    <name type="scientific">Myripristis murdjan</name>
    <name type="common">pinecone soldierfish</name>
    <dbReference type="NCBI Taxonomy" id="586833"/>
    <lineage>
        <taxon>Eukaryota</taxon>
        <taxon>Metazoa</taxon>
        <taxon>Chordata</taxon>
        <taxon>Craniata</taxon>
        <taxon>Vertebrata</taxon>
        <taxon>Euteleostomi</taxon>
        <taxon>Actinopterygii</taxon>
        <taxon>Neopterygii</taxon>
        <taxon>Teleostei</taxon>
        <taxon>Neoteleostei</taxon>
        <taxon>Acanthomorphata</taxon>
        <taxon>Holocentriformes</taxon>
        <taxon>Holocentridae</taxon>
        <taxon>Myripristis</taxon>
    </lineage>
</organism>
<dbReference type="Proteomes" id="UP000472263">
    <property type="component" value="Chromosome 17"/>
</dbReference>
<keyword evidence="3" id="KW-0675">Receptor</keyword>
<keyword evidence="5" id="KW-0391">Immunity</keyword>